<dbReference type="InterPro" id="IPR036271">
    <property type="entry name" value="Tet_transcr_reg_TetR-rel_C_sf"/>
</dbReference>
<evidence type="ECO:0000313" key="8">
    <source>
        <dbReference type="Proteomes" id="UP001354989"/>
    </source>
</evidence>
<dbReference type="Proteomes" id="UP001354989">
    <property type="component" value="Chromosome"/>
</dbReference>
<dbReference type="InterPro" id="IPR050109">
    <property type="entry name" value="HTH-type_TetR-like_transc_reg"/>
</dbReference>
<feature type="DNA-binding region" description="H-T-H motif" evidence="5">
    <location>
        <begin position="22"/>
        <end position="41"/>
    </location>
</feature>
<dbReference type="PROSITE" id="PS50977">
    <property type="entry name" value="HTH_TETR_2"/>
    <property type="match status" value="1"/>
</dbReference>
<accession>A0ABM7VDQ5</accession>
<keyword evidence="4" id="KW-0804">Transcription</keyword>
<dbReference type="InterPro" id="IPR009057">
    <property type="entry name" value="Homeodomain-like_sf"/>
</dbReference>
<dbReference type="EMBL" id="AP025292">
    <property type="protein sequence ID" value="BDC98927.1"/>
    <property type="molecule type" value="Genomic_DNA"/>
</dbReference>
<keyword evidence="1" id="KW-0678">Repressor</keyword>
<dbReference type="Pfam" id="PF00440">
    <property type="entry name" value="TetR_N"/>
    <property type="match status" value="1"/>
</dbReference>
<dbReference type="Gene3D" id="1.10.10.60">
    <property type="entry name" value="Homeodomain-like"/>
    <property type="match status" value="1"/>
</dbReference>
<name>A0ABM7VDQ5_9BACT</name>
<reference evidence="7 8" key="1">
    <citation type="submission" date="2021-12" db="EMBL/GenBank/DDBJ databases">
        <title>Genome sequencing of bacteria with rrn-lacking chromosome and rrn-plasmid.</title>
        <authorList>
            <person name="Anda M."/>
            <person name="Iwasaki W."/>
        </authorList>
    </citation>
    <scope>NUCLEOTIDE SEQUENCE [LARGE SCALE GENOMIC DNA]</scope>
    <source>
        <strain evidence="7 8">NBRC 101262</strain>
    </source>
</reference>
<dbReference type="RefSeq" id="WP_332920570.1">
    <property type="nucleotide sequence ID" value="NZ_AP025292.1"/>
</dbReference>
<keyword evidence="2" id="KW-0805">Transcription regulation</keyword>
<evidence type="ECO:0000256" key="4">
    <source>
        <dbReference type="ARBA" id="ARBA00023163"/>
    </source>
</evidence>
<keyword evidence="8" id="KW-1185">Reference proteome</keyword>
<dbReference type="SUPFAM" id="SSF48498">
    <property type="entry name" value="Tetracyclin repressor-like, C-terminal domain"/>
    <property type="match status" value="1"/>
</dbReference>
<dbReference type="PANTHER" id="PTHR30055">
    <property type="entry name" value="HTH-TYPE TRANSCRIPTIONAL REGULATOR RUTR"/>
    <property type="match status" value="1"/>
</dbReference>
<proteinExistence type="predicted"/>
<dbReference type="PANTHER" id="PTHR30055:SF175">
    <property type="entry name" value="HTH-TYPE TRANSCRIPTIONAL REPRESSOR KSTR2"/>
    <property type="match status" value="1"/>
</dbReference>
<organism evidence="7 8">
    <name type="scientific">Persicobacter psychrovividus</name>
    <dbReference type="NCBI Taxonomy" id="387638"/>
    <lineage>
        <taxon>Bacteria</taxon>
        <taxon>Pseudomonadati</taxon>
        <taxon>Bacteroidota</taxon>
        <taxon>Cytophagia</taxon>
        <taxon>Cytophagales</taxon>
        <taxon>Persicobacteraceae</taxon>
        <taxon>Persicobacter</taxon>
    </lineage>
</organism>
<dbReference type="Gene3D" id="1.10.357.10">
    <property type="entry name" value="Tetracycline Repressor, domain 2"/>
    <property type="match status" value="1"/>
</dbReference>
<dbReference type="InterPro" id="IPR001647">
    <property type="entry name" value="HTH_TetR"/>
</dbReference>
<keyword evidence="3 5" id="KW-0238">DNA-binding</keyword>
<evidence type="ECO:0000256" key="2">
    <source>
        <dbReference type="ARBA" id="ARBA00023015"/>
    </source>
</evidence>
<evidence type="ECO:0000256" key="1">
    <source>
        <dbReference type="ARBA" id="ARBA00022491"/>
    </source>
</evidence>
<evidence type="ECO:0000256" key="5">
    <source>
        <dbReference type="PROSITE-ProRule" id="PRU00335"/>
    </source>
</evidence>
<dbReference type="PRINTS" id="PR00455">
    <property type="entry name" value="HTHTETR"/>
</dbReference>
<evidence type="ECO:0000313" key="7">
    <source>
        <dbReference type="EMBL" id="BDC98927.1"/>
    </source>
</evidence>
<evidence type="ECO:0000259" key="6">
    <source>
        <dbReference type="PROSITE" id="PS50977"/>
    </source>
</evidence>
<feature type="domain" description="HTH tetR-type" evidence="6">
    <location>
        <begin position="1"/>
        <end position="59"/>
    </location>
</feature>
<gene>
    <name evidence="7" type="ORF">PEPS_12080</name>
</gene>
<dbReference type="SUPFAM" id="SSF46689">
    <property type="entry name" value="Homeodomain-like"/>
    <property type="match status" value="1"/>
</dbReference>
<sequence length="203" mass="23668">MHDRIIALSFELFSRLGIRSVTMDEIARKLGVSKKTIYQCFPNKEALLLATLEQEFEKQEQQMRSIIDLAADPVDAFLKLSGFAKEMHARSNPLVLHEIERYYPKGWTAYLDFKHKVVQHNMSALLQQGVDRAFFRQDLNVKVMAVLRMEQLEYCFRPNLFPRATFQYEEVYQQIADHFLLGIVTEKGLHTLQNINQSNKTAN</sequence>
<evidence type="ECO:0000256" key="3">
    <source>
        <dbReference type="ARBA" id="ARBA00023125"/>
    </source>
</evidence>
<protein>
    <recommendedName>
        <fullName evidence="6">HTH tetR-type domain-containing protein</fullName>
    </recommendedName>
</protein>